<sequence>MTTHLTRTPAEIHKYNEDSSFHLELANNPHSSPSSSESFIKESKNFENSTGSSDLRGYWQPKSKKSLAERLPKNMFHLIPPSRYIFPGARYSTIPTKLHYEGDSSSSDSSDSESETESPNVSF</sequence>
<evidence type="ECO:0000256" key="1">
    <source>
        <dbReference type="SAM" id="MobiDB-lite"/>
    </source>
</evidence>
<keyword evidence="3" id="KW-1185">Reference proteome</keyword>
<reference evidence="2" key="1">
    <citation type="journal article" date="2023" name="Insect Mol. Biol.">
        <title>Genome sequencing provides insights into the evolution of gene families encoding plant cell wall-degrading enzymes in longhorned beetles.</title>
        <authorList>
            <person name="Shin N.R."/>
            <person name="Okamura Y."/>
            <person name="Kirsch R."/>
            <person name="Pauchet Y."/>
        </authorList>
    </citation>
    <scope>NUCLEOTIDE SEQUENCE</scope>
    <source>
        <strain evidence="2">AMC_N1</strain>
    </source>
</reference>
<name>A0AAV8Y6M9_9CUCU</name>
<dbReference type="Proteomes" id="UP001162162">
    <property type="component" value="Unassembled WGS sequence"/>
</dbReference>
<feature type="compositionally biased region" description="Low complexity" evidence="1">
    <location>
        <begin position="28"/>
        <end position="38"/>
    </location>
</feature>
<gene>
    <name evidence="2" type="ORF">NQ318_010396</name>
</gene>
<feature type="region of interest" description="Disordered" evidence="1">
    <location>
        <begin position="97"/>
        <end position="123"/>
    </location>
</feature>
<evidence type="ECO:0000313" key="2">
    <source>
        <dbReference type="EMBL" id="KAJ8946099.1"/>
    </source>
</evidence>
<proteinExistence type="predicted"/>
<comment type="caution">
    <text evidence="2">The sequence shown here is derived from an EMBL/GenBank/DDBJ whole genome shotgun (WGS) entry which is preliminary data.</text>
</comment>
<dbReference type="AlphaFoldDB" id="A0AAV8Y6M9"/>
<protein>
    <submittedName>
        <fullName evidence="2">Uncharacterized protein</fullName>
    </submittedName>
</protein>
<accession>A0AAV8Y6M9</accession>
<evidence type="ECO:0000313" key="3">
    <source>
        <dbReference type="Proteomes" id="UP001162162"/>
    </source>
</evidence>
<dbReference type="EMBL" id="JAPWTK010000197">
    <property type="protein sequence ID" value="KAJ8946099.1"/>
    <property type="molecule type" value="Genomic_DNA"/>
</dbReference>
<organism evidence="2 3">
    <name type="scientific">Aromia moschata</name>
    <dbReference type="NCBI Taxonomy" id="1265417"/>
    <lineage>
        <taxon>Eukaryota</taxon>
        <taxon>Metazoa</taxon>
        <taxon>Ecdysozoa</taxon>
        <taxon>Arthropoda</taxon>
        <taxon>Hexapoda</taxon>
        <taxon>Insecta</taxon>
        <taxon>Pterygota</taxon>
        <taxon>Neoptera</taxon>
        <taxon>Endopterygota</taxon>
        <taxon>Coleoptera</taxon>
        <taxon>Polyphaga</taxon>
        <taxon>Cucujiformia</taxon>
        <taxon>Chrysomeloidea</taxon>
        <taxon>Cerambycidae</taxon>
        <taxon>Cerambycinae</taxon>
        <taxon>Callichromatini</taxon>
        <taxon>Aromia</taxon>
    </lineage>
</organism>
<feature type="region of interest" description="Disordered" evidence="1">
    <location>
        <begin position="24"/>
        <end position="59"/>
    </location>
</feature>